<feature type="compositionally biased region" description="Low complexity" evidence="1">
    <location>
        <begin position="20"/>
        <end position="29"/>
    </location>
</feature>
<feature type="region of interest" description="Disordered" evidence="1">
    <location>
        <begin position="18"/>
        <end position="41"/>
    </location>
</feature>
<gene>
    <name evidence="2" type="ORF">FWK35_00004458</name>
</gene>
<dbReference type="AlphaFoldDB" id="A0A6G0ZG38"/>
<evidence type="ECO:0000256" key="1">
    <source>
        <dbReference type="SAM" id="MobiDB-lite"/>
    </source>
</evidence>
<evidence type="ECO:0000313" key="2">
    <source>
        <dbReference type="EMBL" id="KAF0769797.1"/>
    </source>
</evidence>
<organism evidence="2 3">
    <name type="scientific">Aphis craccivora</name>
    <name type="common">Cowpea aphid</name>
    <dbReference type="NCBI Taxonomy" id="307492"/>
    <lineage>
        <taxon>Eukaryota</taxon>
        <taxon>Metazoa</taxon>
        <taxon>Ecdysozoa</taxon>
        <taxon>Arthropoda</taxon>
        <taxon>Hexapoda</taxon>
        <taxon>Insecta</taxon>
        <taxon>Pterygota</taxon>
        <taxon>Neoptera</taxon>
        <taxon>Paraneoptera</taxon>
        <taxon>Hemiptera</taxon>
        <taxon>Sternorrhyncha</taxon>
        <taxon>Aphidomorpha</taxon>
        <taxon>Aphidoidea</taxon>
        <taxon>Aphididae</taxon>
        <taxon>Aphidini</taxon>
        <taxon>Aphis</taxon>
        <taxon>Aphis</taxon>
    </lineage>
</organism>
<evidence type="ECO:0000313" key="3">
    <source>
        <dbReference type="Proteomes" id="UP000478052"/>
    </source>
</evidence>
<protein>
    <submittedName>
        <fullName evidence="2">Uncharacterized protein</fullName>
    </submittedName>
</protein>
<dbReference type="Proteomes" id="UP000478052">
    <property type="component" value="Unassembled WGS sequence"/>
</dbReference>
<accession>A0A6G0ZG38</accession>
<name>A0A6G0ZG38_APHCR</name>
<sequence length="101" mass="11168">MPRHVVPEHETLLLAAHSTRVPVSARSRPSPAPPSPLLPANAMRWAGRPLRRSPTDTAPAVHRSTDRALSVRRLLRPPSFHSGYGLRVLRARSRFRAPSSS</sequence>
<proteinExistence type="predicted"/>
<comment type="caution">
    <text evidence="2">The sequence shown here is derived from an EMBL/GenBank/DDBJ whole genome shotgun (WGS) entry which is preliminary data.</text>
</comment>
<keyword evidence="3" id="KW-1185">Reference proteome</keyword>
<dbReference type="EMBL" id="VUJU01000531">
    <property type="protein sequence ID" value="KAF0769797.1"/>
    <property type="molecule type" value="Genomic_DNA"/>
</dbReference>
<reference evidence="2 3" key="1">
    <citation type="submission" date="2019-08" db="EMBL/GenBank/DDBJ databases">
        <title>Whole genome of Aphis craccivora.</title>
        <authorList>
            <person name="Voronova N.V."/>
            <person name="Shulinski R.S."/>
            <person name="Bandarenka Y.V."/>
            <person name="Zhorov D.G."/>
            <person name="Warner D."/>
        </authorList>
    </citation>
    <scope>NUCLEOTIDE SEQUENCE [LARGE SCALE GENOMIC DNA]</scope>
    <source>
        <strain evidence="2">180601</strain>
        <tissue evidence="2">Whole Body</tissue>
    </source>
</reference>